<dbReference type="PROSITE" id="PS00041">
    <property type="entry name" value="HTH_ARAC_FAMILY_1"/>
    <property type="match status" value="1"/>
</dbReference>
<dbReference type="GO" id="GO:0043565">
    <property type="term" value="F:sequence-specific DNA binding"/>
    <property type="evidence" value="ECO:0007669"/>
    <property type="project" value="InterPro"/>
</dbReference>
<dbReference type="PANTHER" id="PTHR46796">
    <property type="entry name" value="HTH-TYPE TRANSCRIPTIONAL ACTIVATOR RHAS-RELATED"/>
    <property type="match status" value="1"/>
</dbReference>
<dbReference type="InterPro" id="IPR018062">
    <property type="entry name" value="HTH_AraC-typ_CS"/>
</dbReference>
<keyword evidence="2" id="KW-0238">DNA-binding</keyword>
<dbReference type="EMBL" id="BNJK01000001">
    <property type="protein sequence ID" value="GHO92694.1"/>
    <property type="molecule type" value="Genomic_DNA"/>
</dbReference>
<keyword evidence="6" id="KW-1185">Reference proteome</keyword>
<sequence length="277" mass="31868">MTQTAMLENVHIQLVTTRFVTIQPPRWRFQNIQSSFWRLYMNNRDGALVEGADSSYPLEKGRLYVIPAGVRFNTHVTCEVGHLYVHFDVIGLPLQFMAFREMFDMPICLPRRPELEGEAWALMHEVETGPRENNLVLQFRIKALLYEGLALYLQSVPAEQLQRGLQLAVALEPVLPAVRYIEENLAVRLVVSALAQLCHMNEDYFIRRFRECVGQTPGQYIQGQRVKMAERLLLFTDDSISQIAERTGFGNRFYFSRVFAQHTGVSPVAYRKGARAL</sequence>
<dbReference type="PROSITE" id="PS01124">
    <property type="entry name" value="HTH_ARAC_FAMILY_2"/>
    <property type="match status" value="1"/>
</dbReference>
<organism evidence="5 6">
    <name type="scientific">Reticulibacter mediterranei</name>
    <dbReference type="NCBI Taxonomy" id="2778369"/>
    <lineage>
        <taxon>Bacteria</taxon>
        <taxon>Bacillati</taxon>
        <taxon>Chloroflexota</taxon>
        <taxon>Ktedonobacteria</taxon>
        <taxon>Ktedonobacterales</taxon>
        <taxon>Reticulibacteraceae</taxon>
        <taxon>Reticulibacter</taxon>
    </lineage>
</organism>
<evidence type="ECO:0000256" key="2">
    <source>
        <dbReference type="ARBA" id="ARBA00023125"/>
    </source>
</evidence>
<dbReference type="SUPFAM" id="SSF46689">
    <property type="entry name" value="Homeodomain-like"/>
    <property type="match status" value="2"/>
</dbReference>
<dbReference type="InterPro" id="IPR050204">
    <property type="entry name" value="AraC_XylS_family_regulators"/>
</dbReference>
<evidence type="ECO:0000256" key="3">
    <source>
        <dbReference type="ARBA" id="ARBA00023163"/>
    </source>
</evidence>
<dbReference type="InterPro" id="IPR009057">
    <property type="entry name" value="Homeodomain-like_sf"/>
</dbReference>
<dbReference type="Pfam" id="PF12833">
    <property type="entry name" value="HTH_18"/>
    <property type="match status" value="1"/>
</dbReference>
<keyword evidence="3" id="KW-0804">Transcription</keyword>
<proteinExistence type="predicted"/>
<reference evidence="5" key="1">
    <citation type="submission" date="2020-10" db="EMBL/GenBank/DDBJ databases">
        <title>Taxonomic study of unclassified bacteria belonging to the class Ktedonobacteria.</title>
        <authorList>
            <person name="Yabe S."/>
            <person name="Wang C.M."/>
            <person name="Zheng Y."/>
            <person name="Sakai Y."/>
            <person name="Cavaletti L."/>
            <person name="Monciardini P."/>
            <person name="Donadio S."/>
        </authorList>
    </citation>
    <scope>NUCLEOTIDE SEQUENCE</scope>
    <source>
        <strain evidence="5">ID150040</strain>
    </source>
</reference>
<accession>A0A8J3MZ28</accession>
<dbReference type="PRINTS" id="PR00032">
    <property type="entry name" value="HTHARAC"/>
</dbReference>
<evidence type="ECO:0000256" key="1">
    <source>
        <dbReference type="ARBA" id="ARBA00023015"/>
    </source>
</evidence>
<feature type="domain" description="HTH araC/xylS-type" evidence="4">
    <location>
        <begin position="175"/>
        <end position="273"/>
    </location>
</feature>
<gene>
    <name evidence="5" type="ORF">KSF_027420</name>
</gene>
<evidence type="ECO:0000259" key="4">
    <source>
        <dbReference type="PROSITE" id="PS01124"/>
    </source>
</evidence>
<name>A0A8J3MZ28_9CHLR</name>
<comment type="caution">
    <text evidence="5">The sequence shown here is derived from an EMBL/GenBank/DDBJ whole genome shotgun (WGS) entry which is preliminary data.</text>
</comment>
<dbReference type="SMART" id="SM00342">
    <property type="entry name" value="HTH_ARAC"/>
    <property type="match status" value="1"/>
</dbReference>
<protein>
    <recommendedName>
        <fullName evidence="4">HTH araC/xylS-type domain-containing protein</fullName>
    </recommendedName>
</protein>
<dbReference type="PANTHER" id="PTHR46796:SF13">
    <property type="entry name" value="HTH-TYPE TRANSCRIPTIONAL ACTIVATOR RHAS"/>
    <property type="match status" value="1"/>
</dbReference>
<evidence type="ECO:0000313" key="6">
    <source>
        <dbReference type="Proteomes" id="UP000597444"/>
    </source>
</evidence>
<dbReference type="InterPro" id="IPR020449">
    <property type="entry name" value="Tscrpt_reg_AraC-type_HTH"/>
</dbReference>
<dbReference type="Gene3D" id="1.10.10.60">
    <property type="entry name" value="Homeodomain-like"/>
    <property type="match status" value="2"/>
</dbReference>
<dbReference type="AlphaFoldDB" id="A0A8J3MZ28"/>
<dbReference type="Proteomes" id="UP000597444">
    <property type="component" value="Unassembled WGS sequence"/>
</dbReference>
<dbReference type="GO" id="GO:0003700">
    <property type="term" value="F:DNA-binding transcription factor activity"/>
    <property type="evidence" value="ECO:0007669"/>
    <property type="project" value="InterPro"/>
</dbReference>
<keyword evidence="1" id="KW-0805">Transcription regulation</keyword>
<dbReference type="InterPro" id="IPR018060">
    <property type="entry name" value="HTH_AraC"/>
</dbReference>
<evidence type="ECO:0000313" key="5">
    <source>
        <dbReference type="EMBL" id="GHO92694.1"/>
    </source>
</evidence>
<dbReference type="RefSeq" id="WP_220203516.1">
    <property type="nucleotide sequence ID" value="NZ_BNJK01000001.1"/>
</dbReference>